<dbReference type="InterPro" id="IPR043535">
    <property type="entry name" value="TEDC1"/>
</dbReference>
<feature type="domain" description="Tubulin epsilon and delta complex protein 1" evidence="1">
    <location>
        <begin position="88"/>
        <end position="190"/>
    </location>
</feature>
<dbReference type="AlphaFoldDB" id="A0AAV9S3I9"/>
<protein>
    <recommendedName>
        <fullName evidence="1">Tubulin epsilon and delta complex protein 1 domain-containing protein</fullName>
    </recommendedName>
</protein>
<dbReference type="Pfam" id="PF14970">
    <property type="entry name" value="TEDC1"/>
    <property type="match status" value="1"/>
</dbReference>
<dbReference type="Proteomes" id="UP001311232">
    <property type="component" value="Unassembled WGS sequence"/>
</dbReference>
<dbReference type="PANTHER" id="PTHR35076">
    <property type="entry name" value="TUBULIN EPSILON AND DELTA COMPLEX PROTEIN 1"/>
    <property type="match status" value="1"/>
</dbReference>
<name>A0AAV9S3I9_9TELE</name>
<reference evidence="2 3" key="1">
    <citation type="submission" date="2021-06" db="EMBL/GenBank/DDBJ databases">
        <authorList>
            <person name="Palmer J.M."/>
        </authorList>
    </citation>
    <scope>NUCLEOTIDE SEQUENCE [LARGE SCALE GENOMIC DNA]</scope>
    <source>
        <strain evidence="2 3">MEX-2019</strain>
        <tissue evidence="2">Muscle</tissue>
    </source>
</reference>
<gene>
    <name evidence="2" type="ORF">CRENBAI_024660</name>
</gene>
<evidence type="ECO:0000313" key="3">
    <source>
        <dbReference type="Proteomes" id="UP001311232"/>
    </source>
</evidence>
<dbReference type="InterPro" id="IPR027996">
    <property type="entry name" value="TEDC1_dom"/>
</dbReference>
<evidence type="ECO:0000259" key="1">
    <source>
        <dbReference type="Pfam" id="PF14970"/>
    </source>
</evidence>
<accession>A0AAV9S3I9</accession>
<dbReference type="PANTHER" id="PTHR35076:SF1">
    <property type="entry name" value="TUBULIN EPSILON AND DELTA COMPLEX PROTEIN 1"/>
    <property type="match status" value="1"/>
</dbReference>
<evidence type="ECO:0000313" key="2">
    <source>
        <dbReference type="EMBL" id="KAK5615609.1"/>
    </source>
</evidence>
<organism evidence="2 3">
    <name type="scientific">Crenichthys baileyi</name>
    <name type="common">White River springfish</name>
    <dbReference type="NCBI Taxonomy" id="28760"/>
    <lineage>
        <taxon>Eukaryota</taxon>
        <taxon>Metazoa</taxon>
        <taxon>Chordata</taxon>
        <taxon>Craniata</taxon>
        <taxon>Vertebrata</taxon>
        <taxon>Euteleostomi</taxon>
        <taxon>Actinopterygii</taxon>
        <taxon>Neopterygii</taxon>
        <taxon>Teleostei</taxon>
        <taxon>Neoteleostei</taxon>
        <taxon>Acanthomorphata</taxon>
        <taxon>Ovalentaria</taxon>
        <taxon>Atherinomorphae</taxon>
        <taxon>Cyprinodontiformes</taxon>
        <taxon>Goodeidae</taxon>
        <taxon>Crenichthys</taxon>
    </lineage>
</organism>
<keyword evidence="3" id="KW-1185">Reference proteome</keyword>
<comment type="caution">
    <text evidence="2">The sequence shown here is derived from an EMBL/GenBank/DDBJ whole genome shotgun (WGS) entry which is preliminary data.</text>
</comment>
<proteinExistence type="predicted"/>
<dbReference type="EMBL" id="JAHHUM010000942">
    <property type="protein sequence ID" value="KAK5615609.1"/>
    <property type="molecule type" value="Genomic_DNA"/>
</dbReference>
<sequence>MQRSKAVTVEVKRVIEALCRLLATLGLDPVPAPEAFRRAKFGGRFQEDLLWQLLSNILQMSGIISSETSSQLSGERRKLVAVGLWQSGYYCDWMYGTDGGSFSSRDLLLALGWLLAKGAMEKMLTGRVEQLDRTLLPSAPEKREFSGELELDAASLRRLQWLMGHLRHQGRTLLSTVGVRTRVLHDFREYHLLLQELRLDDGRFQRYFRLGPSSKICCPALGDESASRTPTTGAVSPLLNACPSVFGQVLSVLVSPHPVPDWLTRCEFRKKFSIFNSSIALALPLLRTAFRAVSFAPRRAAPLLNAPLHRDNT</sequence>